<dbReference type="GO" id="GO:0005524">
    <property type="term" value="F:ATP binding"/>
    <property type="evidence" value="ECO:0007669"/>
    <property type="project" value="UniProtKB-UniRule"/>
</dbReference>
<dbReference type="InterPro" id="IPR036890">
    <property type="entry name" value="HATPase_C_sf"/>
</dbReference>
<proteinExistence type="predicted"/>
<dbReference type="Gene3D" id="1.20.5.1930">
    <property type="match status" value="1"/>
</dbReference>
<dbReference type="PANTHER" id="PTHR24421:SF37">
    <property type="entry name" value="SENSOR HISTIDINE KINASE NARS"/>
    <property type="match status" value="1"/>
</dbReference>
<comment type="caution">
    <text evidence="16">The sequence shown here is derived from an EMBL/GenBank/DDBJ whole genome shotgun (WGS) entry which is preliminary data.</text>
</comment>
<evidence type="ECO:0000256" key="10">
    <source>
        <dbReference type="ARBA" id="ARBA00022989"/>
    </source>
</evidence>
<evidence type="ECO:0000256" key="14">
    <source>
        <dbReference type="SAM" id="Phobius"/>
    </source>
</evidence>
<accession>W7YHK7</accession>
<name>W7YHK7_9BACL</name>
<evidence type="ECO:0000256" key="9">
    <source>
        <dbReference type="ARBA" id="ARBA00022840"/>
    </source>
</evidence>
<keyword evidence="10 14" id="KW-1133">Transmembrane helix</keyword>
<keyword evidence="12 13" id="KW-0472">Membrane</keyword>
<evidence type="ECO:0000256" key="13">
    <source>
        <dbReference type="PIRNR" id="PIRNR037431"/>
    </source>
</evidence>
<comment type="subcellular location">
    <subcellularLocation>
        <location evidence="2 13">Cell membrane</location>
        <topology evidence="2 13">Multi-pass membrane protein</topology>
    </subcellularLocation>
</comment>
<evidence type="ECO:0000259" key="15">
    <source>
        <dbReference type="PROSITE" id="PS50109"/>
    </source>
</evidence>
<keyword evidence="7 13" id="KW-0547">Nucleotide-binding</keyword>
<sequence length="359" mass="40674">MEKKKSVNMVSRSMGEGALLSFVLLVIIFYVLYTYGYLAPFDSWKRYLQAGTTLILVPIGLGATYGFYQSYRLKRKLELLRETLLSWEKGNVARSVPELGWDEIGRLGEQLGRISKKWEEQVTSLQRLSTNNAQLAEQARVTAIIEERQRLARELHDAVSQQLFAISMTATAVGRTLLKDFDKAQRQIALIEEMAAVAQSEMRALLLHLRPVYLEGKPLEQGLRELVKELQVKVPMEIAFEMDEGIQLVKGIENHLFRIIQEAMSNALRHSKANKMDIRIHLRQDAVKVLLRDDGIGFEMNDKKQTSYGLSNMQERVNEIGGSIQFITAPGKGTRIEITVPIVNEDKEGDEDHGNGKSN</sequence>
<keyword evidence="4" id="KW-0597">Phosphoprotein</keyword>
<gene>
    <name evidence="16" type="ORF">JCM16418_1976</name>
</gene>
<evidence type="ECO:0000313" key="16">
    <source>
        <dbReference type="EMBL" id="GAF07942.1"/>
    </source>
</evidence>
<dbReference type="SUPFAM" id="SSF55874">
    <property type="entry name" value="ATPase domain of HSP90 chaperone/DNA topoisomerase II/histidine kinase"/>
    <property type="match status" value="1"/>
</dbReference>
<dbReference type="InterPro" id="IPR011712">
    <property type="entry name" value="Sig_transdc_His_kin_sub3_dim/P"/>
</dbReference>
<dbReference type="Gene3D" id="3.30.565.10">
    <property type="entry name" value="Histidine kinase-like ATPase, C-terminal domain"/>
    <property type="match status" value="1"/>
</dbReference>
<keyword evidence="8 13" id="KW-0418">Kinase</keyword>
<dbReference type="EC" id="2.7.13.3" evidence="13"/>
<dbReference type="CDD" id="cd16917">
    <property type="entry name" value="HATPase_UhpB-NarQ-NarX-like"/>
    <property type="match status" value="1"/>
</dbReference>
<evidence type="ECO:0000313" key="17">
    <source>
        <dbReference type="Proteomes" id="UP000019364"/>
    </source>
</evidence>
<keyword evidence="3 13" id="KW-1003">Cell membrane</keyword>
<dbReference type="EMBL" id="BAVZ01000005">
    <property type="protein sequence ID" value="GAF07942.1"/>
    <property type="molecule type" value="Genomic_DNA"/>
</dbReference>
<dbReference type="RefSeq" id="WP_036647896.1">
    <property type="nucleotide sequence ID" value="NZ_BAVZ01000005.1"/>
</dbReference>
<dbReference type="PROSITE" id="PS50109">
    <property type="entry name" value="HIS_KIN"/>
    <property type="match status" value="1"/>
</dbReference>
<dbReference type="AlphaFoldDB" id="W7YHK7"/>
<keyword evidence="17" id="KW-1185">Reference proteome</keyword>
<dbReference type="InterPro" id="IPR003594">
    <property type="entry name" value="HATPase_dom"/>
</dbReference>
<dbReference type="GO" id="GO:0005886">
    <property type="term" value="C:plasma membrane"/>
    <property type="evidence" value="ECO:0007669"/>
    <property type="project" value="UniProtKB-SubCell"/>
</dbReference>
<evidence type="ECO:0000256" key="3">
    <source>
        <dbReference type="ARBA" id="ARBA00022475"/>
    </source>
</evidence>
<organism evidence="16 17">
    <name type="scientific">Paenibacillus pini JCM 16418</name>
    <dbReference type="NCBI Taxonomy" id="1236976"/>
    <lineage>
        <taxon>Bacteria</taxon>
        <taxon>Bacillati</taxon>
        <taxon>Bacillota</taxon>
        <taxon>Bacilli</taxon>
        <taxon>Bacillales</taxon>
        <taxon>Paenibacillaceae</taxon>
        <taxon>Paenibacillus</taxon>
    </lineage>
</organism>
<keyword evidence="11 13" id="KW-0902">Two-component regulatory system</keyword>
<dbReference type="SMART" id="SM00387">
    <property type="entry name" value="HATPase_c"/>
    <property type="match status" value="1"/>
</dbReference>
<keyword evidence="6 14" id="KW-0812">Transmembrane</keyword>
<dbReference type="OrthoDB" id="9795828at2"/>
<evidence type="ECO:0000256" key="1">
    <source>
        <dbReference type="ARBA" id="ARBA00000085"/>
    </source>
</evidence>
<dbReference type="eggNOG" id="COG4585">
    <property type="taxonomic scope" value="Bacteria"/>
</dbReference>
<keyword evidence="9 13" id="KW-0067">ATP-binding</keyword>
<dbReference type="InterPro" id="IPR005467">
    <property type="entry name" value="His_kinase_dom"/>
</dbReference>
<dbReference type="InterPro" id="IPR050482">
    <property type="entry name" value="Sensor_HK_TwoCompSys"/>
</dbReference>
<evidence type="ECO:0000256" key="11">
    <source>
        <dbReference type="ARBA" id="ARBA00023012"/>
    </source>
</evidence>
<evidence type="ECO:0000256" key="7">
    <source>
        <dbReference type="ARBA" id="ARBA00022741"/>
    </source>
</evidence>
<feature type="transmembrane region" description="Helical" evidence="14">
    <location>
        <begin position="47"/>
        <end position="68"/>
    </location>
</feature>
<comment type="catalytic activity">
    <reaction evidence="1 13">
        <text>ATP + protein L-histidine = ADP + protein N-phospho-L-histidine.</text>
        <dbReference type="EC" id="2.7.13.3"/>
    </reaction>
</comment>
<dbReference type="GO" id="GO:0046983">
    <property type="term" value="F:protein dimerization activity"/>
    <property type="evidence" value="ECO:0007669"/>
    <property type="project" value="InterPro"/>
</dbReference>
<feature type="domain" description="Histidine kinase" evidence="15">
    <location>
        <begin position="150"/>
        <end position="344"/>
    </location>
</feature>
<dbReference type="GO" id="GO:0000155">
    <property type="term" value="F:phosphorelay sensor kinase activity"/>
    <property type="evidence" value="ECO:0007669"/>
    <property type="project" value="UniProtKB-UniRule"/>
</dbReference>
<evidence type="ECO:0000256" key="5">
    <source>
        <dbReference type="ARBA" id="ARBA00022679"/>
    </source>
</evidence>
<keyword evidence="5 13" id="KW-0808">Transferase</keyword>
<dbReference type="PIRSF" id="PIRSF037431">
    <property type="entry name" value="STHK_LiaS"/>
    <property type="match status" value="1"/>
</dbReference>
<dbReference type="PANTHER" id="PTHR24421">
    <property type="entry name" value="NITRATE/NITRITE SENSOR PROTEIN NARX-RELATED"/>
    <property type="match status" value="1"/>
</dbReference>
<dbReference type="Pfam" id="PF02518">
    <property type="entry name" value="HATPase_c"/>
    <property type="match status" value="1"/>
</dbReference>
<evidence type="ECO:0000256" key="12">
    <source>
        <dbReference type="ARBA" id="ARBA00023136"/>
    </source>
</evidence>
<evidence type="ECO:0000256" key="2">
    <source>
        <dbReference type="ARBA" id="ARBA00004651"/>
    </source>
</evidence>
<dbReference type="InterPro" id="IPR017202">
    <property type="entry name" value="LiaS/VraS"/>
</dbReference>
<protein>
    <recommendedName>
        <fullName evidence="13">Sensor histidine kinase</fullName>
        <ecNumber evidence="13">2.7.13.3</ecNumber>
    </recommendedName>
</protein>
<reference evidence="16 17" key="1">
    <citation type="journal article" date="2014" name="Genome Announc.">
        <title>Draft Genome Sequence of Paenibacillus pini JCM 16418T, Isolated from the Rhizosphere of Pine Tree.</title>
        <authorList>
            <person name="Yuki M."/>
            <person name="Oshima K."/>
            <person name="Suda W."/>
            <person name="Oshida Y."/>
            <person name="Kitamura K."/>
            <person name="Iida Y."/>
            <person name="Hattori M."/>
            <person name="Ohkuma M."/>
        </authorList>
    </citation>
    <scope>NUCLEOTIDE SEQUENCE [LARGE SCALE GENOMIC DNA]</scope>
    <source>
        <strain evidence="16 17">JCM 16418</strain>
    </source>
</reference>
<evidence type="ECO:0000256" key="6">
    <source>
        <dbReference type="ARBA" id="ARBA00022692"/>
    </source>
</evidence>
<dbReference type="STRING" id="1236976.JCM16418_1976"/>
<dbReference type="Proteomes" id="UP000019364">
    <property type="component" value="Unassembled WGS sequence"/>
</dbReference>
<evidence type="ECO:0000256" key="8">
    <source>
        <dbReference type="ARBA" id="ARBA00022777"/>
    </source>
</evidence>
<dbReference type="Pfam" id="PF07730">
    <property type="entry name" value="HisKA_3"/>
    <property type="match status" value="1"/>
</dbReference>
<feature type="transmembrane region" description="Helical" evidence="14">
    <location>
        <begin position="20"/>
        <end position="41"/>
    </location>
</feature>
<evidence type="ECO:0000256" key="4">
    <source>
        <dbReference type="ARBA" id="ARBA00022553"/>
    </source>
</evidence>